<evidence type="ECO:0000256" key="1">
    <source>
        <dbReference type="SAM" id="Phobius"/>
    </source>
</evidence>
<dbReference type="Proteomes" id="UP000603200">
    <property type="component" value="Unassembled WGS sequence"/>
</dbReference>
<gene>
    <name evidence="2" type="ORF">Ahu01nite_053560</name>
</gene>
<accession>A0ABQ3ZUM9</accession>
<organism evidence="2 3">
    <name type="scientific">Winogradskya humida</name>
    <dbReference type="NCBI Taxonomy" id="113566"/>
    <lineage>
        <taxon>Bacteria</taxon>
        <taxon>Bacillati</taxon>
        <taxon>Actinomycetota</taxon>
        <taxon>Actinomycetes</taxon>
        <taxon>Micromonosporales</taxon>
        <taxon>Micromonosporaceae</taxon>
        <taxon>Winogradskya</taxon>
    </lineage>
</organism>
<keyword evidence="1" id="KW-0472">Membrane</keyword>
<evidence type="ECO:0000313" key="2">
    <source>
        <dbReference type="EMBL" id="GIE22254.1"/>
    </source>
</evidence>
<keyword evidence="1" id="KW-1133">Transmembrane helix</keyword>
<proteinExistence type="predicted"/>
<evidence type="ECO:0000313" key="3">
    <source>
        <dbReference type="Proteomes" id="UP000603200"/>
    </source>
</evidence>
<sequence length="381" mass="39430">MTENQLHERLAAVPVPPSRVDVAGLLLAGRRRTRRRRALQAAGSIALVTGVLIGVPLLTPKPAPKAAPVAVVPSPAPSPVTTGKSSCVMTKLAVPKGVKDVIAEAVDPTGKYIAGNGTVGQDFRGVLWTGGRAEALPVDGDSVQASAVNEHGVVVGLLTENNRDSVFRFENHKLTILRTPPGSWTIYPEPAINAAGDIVINLEPLGNSGGKDSFAVIWKDGATTATRLPLPEGANVHAILDDGTLIGSIYVDGSAVAGYTWDQQGRGTKLKVPAGQVAAAYAGRGDWATGGLWPAQEVALWNLRTGELTRPGKEGPADTVNSEGWVVAGGSVWHGEDEIRLATPAGQGGTAMAVSDSSLVVGSAVSLKDGKEPVGPRSWQC</sequence>
<feature type="transmembrane region" description="Helical" evidence="1">
    <location>
        <begin position="38"/>
        <end position="58"/>
    </location>
</feature>
<keyword evidence="3" id="KW-1185">Reference proteome</keyword>
<dbReference type="EMBL" id="BOMN01000070">
    <property type="protein sequence ID" value="GIE22254.1"/>
    <property type="molecule type" value="Genomic_DNA"/>
</dbReference>
<protein>
    <submittedName>
        <fullName evidence="2">Uncharacterized protein</fullName>
    </submittedName>
</protein>
<comment type="caution">
    <text evidence="2">The sequence shown here is derived from an EMBL/GenBank/DDBJ whole genome shotgun (WGS) entry which is preliminary data.</text>
</comment>
<name>A0ABQ3ZUM9_9ACTN</name>
<dbReference type="RefSeq" id="WP_203839348.1">
    <property type="nucleotide sequence ID" value="NZ_BAAATV010000012.1"/>
</dbReference>
<reference evidence="2 3" key="1">
    <citation type="submission" date="2021-01" db="EMBL/GenBank/DDBJ databases">
        <title>Whole genome shotgun sequence of Actinoplanes humidus NBRC 14915.</title>
        <authorList>
            <person name="Komaki H."/>
            <person name="Tamura T."/>
        </authorList>
    </citation>
    <scope>NUCLEOTIDE SEQUENCE [LARGE SCALE GENOMIC DNA]</scope>
    <source>
        <strain evidence="2 3">NBRC 14915</strain>
    </source>
</reference>
<keyword evidence="1" id="KW-0812">Transmembrane</keyword>